<evidence type="ECO:0000313" key="2">
    <source>
        <dbReference type="EMBL" id="SVA06960.1"/>
    </source>
</evidence>
<accession>A0A381SSI1</accession>
<comment type="similarity">
    <text evidence="1">Belongs to the short-chain dehydrogenases/reductases (SDR) family.</text>
</comment>
<protein>
    <recommendedName>
        <fullName evidence="3">Cyclopentanol dehydrogenase</fullName>
    </recommendedName>
</protein>
<dbReference type="GO" id="GO:0016616">
    <property type="term" value="F:oxidoreductase activity, acting on the CH-OH group of donors, NAD or NADP as acceptor"/>
    <property type="evidence" value="ECO:0007669"/>
    <property type="project" value="TreeGrafter"/>
</dbReference>
<dbReference type="NCBIfam" id="NF005559">
    <property type="entry name" value="PRK07231.1"/>
    <property type="match status" value="1"/>
</dbReference>
<dbReference type="InterPro" id="IPR002347">
    <property type="entry name" value="SDR_fam"/>
</dbReference>
<reference evidence="2" key="1">
    <citation type="submission" date="2018-05" db="EMBL/GenBank/DDBJ databases">
        <authorList>
            <person name="Lanie J.A."/>
            <person name="Ng W.-L."/>
            <person name="Kazmierczak K.M."/>
            <person name="Andrzejewski T.M."/>
            <person name="Davidsen T.M."/>
            <person name="Wayne K.J."/>
            <person name="Tettelin H."/>
            <person name="Glass J.I."/>
            <person name="Rusch D."/>
            <person name="Podicherti R."/>
            <person name="Tsui H.-C.T."/>
            <person name="Winkler M.E."/>
        </authorList>
    </citation>
    <scope>NUCLEOTIDE SEQUENCE</scope>
</reference>
<evidence type="ECO:0008006" key="3">
    <source>
        <dbReference type="Google" id="ProtNLM"/>
    </source>
</evidence>
<name>A0A381SSI1_9ZZZZ</name>
<sequence length="250" mass="26089">MGRLENKVAIISGAAKGQGAFEAALFAKEGAKVVLADVDIESCESNAQNIVKSGGEAVGIYLDVTSPTGWKDCIKSTIEKYQSLTVLVNNAGIYSRIPIEEASSEEFDLIMAVNLKGVFLGTKYSIPEMRHSGGGSIINISSTAGLVGNQGGGAYGASKGGVRLFTKFTAIQHASDNIRANSVHPGPIDTDMIADNISTPEGRQNSISRIPLGRIGTIEDVAMGVLFLASDESSYMTGSELVIDGGITAQ</sequence>
<dbReference type="PANTHER" id="PTHR42760">
    <property type="entry name" value="SHORT-CHAIN DEHYDROGENASES/REDUCTASES FAMILY MEMBER"/>
    <property type="match status" value="1"/>
</dbReference>
<dbReference type="Pfam" id="PF13561">
    <property type="entry name" value="adh_short_C2"/>
    <property type="match status" value="1"/>
</dbReference>
<dbReference type="FunFam" id="3.40.50.720:FF:000084">
    <property type="entry name" value="Short-chain dehydrogenase reductase"/>
    <property type="match status" value="1"/>
</dbReference>
<dbReference type="AlphaFoldDB" id="A0A381SSI1"/>
<dbReference type="PRINTS" id="PR00080">
    <property type="entry name" value="SDRFAMILY"/>
</dbReference>
<dbReference type="Gene3D" id="3.40.50.720">
    <property type="entry name" value="NAD(P)-binding Rossmann-like Domain"/>
    <property type="match status" value="1"/>
</dbReference>
<dbReference type="InterPro" id="IPR020904">
    <property type="entry name" value="Sc_DH/Rdtase_CS"/>
</dbReference>
<dbReference type="EMBL" id="UINC01003511">
    <property type="protein sequence ID" value="SVA06960.1"/>
    <property type="molecule type" value="Genomic_DNA"/>
</dbReference>
<proteinExistence type="inferred from homology"/>
<dbReference type="InterPro" id="IPR036291">
    <property type="entry name" value="NAD(P)-bd_dom_sf"/>
</dbReference>
<evidence type="ECO:0000256" key="1">
    <source>
        <dbReference type="ARBA" id="ARBA00006484"/>
    </source>
</evidence>
<dbReference type="SUPFAM" id="SSF51735">
    <property type="entry name" value="NAD(P)-binding Rossmann-fold domains"/>
    <property type="match status" value="1"/>
</dbReference>
<dbReference type="PROSITE" id="PS00061">
    <property type="entry name" value="ADH_SHORT"/>
    <property type="match status" value="1"/>
</dbReference>
<gene>
    <name evidence="2" type="ORF">METZ01_LOCUS59814</name>
</gene>
<dbReference type="PRINTS" id="PR00081">
    <property type="entry name" value="GDHRDH"/>
</dbReference>
<organism evidence="2">
    <name type="scientific">marine metagenome</name>
    <dbReference type="NCBI Taxonomy" id="408172"/>
    <lineage>
        <taxon>unclassified sequences</taxon>
        <taxon>metagenomes</taxon>
        <taxon>ecological metagenomes</taxon>
    </lineage>
</organism>